<keyword evidence="1" id="KW-0547">Nucleotide-binding</keyword>
<keyword evidence="2" id="KW-0067">ATP-binding</keyword>
<dbReference type="RefSeq" id="XP_037219090.1">
    <property type="nucleotide sequence ID" value="XM_037363446.1"/>
</dbReference>
<sequence>MSLNLEEPDELHPYLFDSEKQWVEYQPFLLQHGYMLRPRYNPKWRSLYWNAPVKRKWWKFGTTQKAMDREDDLHSFVLYALDAVRVSDNTKVVVKRFPTNSREATIHRYLDSPELRSDPRNHTIPLLDVMVMPDTPWSFLVTPYAREIDYPPFHCRLEFVECMTQYIEGLEFMHEHNIAHLDIARKNMLMDESRVVPEGSHFGESRSHQGHPGLFRWRDRCAVGPVPYYYIDFGLSHRFPNGKDTARVKGKLRTFPEIPELSDNVSYNPFPVDIYQLGLTIHKIIYCYLDLEIFRPVADGMTVAEPTQRISPTQALERLRSIVEAIPPQQLREQIWDTAATPKHKADRQKLGGYRYDWRDERDDALYGVHPWELPSSTFMKKREMSQGS</sequence>
<dbReference type="InterPro" id="IPR011009">
    <property type="entry name" value="Kinase-like_dom_sf"/>
</dbReference>
<dbReference type="PANTHER" id="PTHR24346">
    <property type="entry name" value="MAP/MICROTUBULE AFFINITY-REGULATING KINASE"/>
    <property type="match status" value="1"/>
</dbReference>
<dbReference type="Gene3D" id="1.10.510.10">
    <property type="entry name" value="Transferase(Phosphotransferase) domain 1"/>
    <property type="match status" value="1"/>
</dbReference>
<reference evidence="4" key="1">
    <citation type="submission" date="2020-05" db="EMBL/GenBank/DDBJ databases">
        <title>Mycena genomes resolve the evolution of fungal bioluminescence.</title>
        <authorList>
            <person name="Tsai I.J."/>
        </authorList>
    </citation>
    <scope>NUCLEOTIDE SEQUENCE</scope>
    <source>
        <strain evidence="4">171206Taipei</strain>
    </source>
</reference>
<dbReference type="SUPFAM" id="SSF56112">
    <property type="entry name" value="Protein kinase-like (PK-like)"/>
    <property type="match status" value="1"/>
</dbReference>
<evidence type="ECO:0000256" key="1">
    <source>
        <dbReference type="ARBA" id="ARBA00022741"/>
    </source>
</evidence>
<keyword evidence="5" id="KW-1185">Reference proteome</keyword>
<gene>
    <name evidence="4" type="ORF">MIND_00673000</name>
</gene>
<dbReference type="GO" id="GO:0005524">
    <property type="term" value="F:ATP binding"/>
    <property type="evidence" value="ECO:0007669"/>
    <property type="project" value="UniProtKB-KW"/>
</dbReference>
<dbReference type="GO" id="GO:0035556">
    <property type="term" value="P:intracellular signal transduction"/>
    <property type="evidence" value="ECO:0007669"/>
    <property type="project" value="TreeGrafter"/>
</dbReference>
<dbReference type="InterPro" id="IPR000719">
    <property type="entry name" value="Prot_kinase_dom"/>
</dbReference>
<keyword evidence="4" id="KW-0808">Transferase</keyword>
<comment type="caution">
    <text evidence="4">The sequence shown here is derived from an EMBL/GenBank/DDBJ whole genome shotgun (WGS) entry which is preliminary data.</text>
</comment>
<protein>
    <submittedName>
        <fullName evidence="4">Protein kinase domain-containing protein</fullName>
    </submittedName>
</protein>
<feature type="domain" description="Protein kinase" evidence="3">
    <location>
        <begin position="49"/>
        <end position="373"/>
    </location>
</feature>
<evidence type="ECO:0000313" key="5">
    <source>
        <dbReference type="Proteomes" id="UP000636479"/>
    </source>
</evidence>
<dbReference type="GO" id="GO:0005737">
    <property type="term" value="C:cytoplasm"/>
    <property type="evidence" value="ECO:0007669"/>
    <property type="project" value="TreeGrafter"/>
</dbReference>
<dbReference type="EMBL" id="JACAZF010000006">
    <property type="protein sequence ID" value="KAF7301090.1"/>
    <property type="molecule type" value="Genomic_DNA"/>
</dbReference>
<dbReference type="GeneID" id="59345962"/>
<organism evidence="4 5">
    <name type="scientific">Mycena indigotica</name>
    <dbReference type="NCBI Taxonomy" id="2126181"/>
    <lineage>
        <taxon>Eukaryota</taxon>
        <taxon>Fungi</taxon>
        <taxon>Dikarya</taxon>
        <taxon>Basidiomycota</taxon>
        <taxon>Agaricomycotina</taxon>
        <taxon>Agaricomycetes</taxon>
        <taxon>Agaricomycetidae</taxon>
        <taxon>Agaricales</taxon>
        <taxon>Marasmiineae</taxon>
        <taxon>Mycenaceae</taxon>
        <taxon>Mycena</taxon>
    </lineage>
</organism>
<proteinExistence type="predicted"/>
<name>A0A8H6SNK1_9AGAR</name>
<dbReference type="AlphaFoldDB" id="A0A8H6SNK1"/>
<dbReference type="GO" id="GO:0004674">
    <property type="term" value="F:protein serine/threonine kinase activity"/>
    <property type="evidence" value="ECO:0007669"/>
    <property type="project" value="TreeGrafter"/>
</dbReference>
<evidence type="ECO:0000256" key="2">
    <source>
        <dbReference type="ARBA" id="ARBA00022840"/>
    </source>
</evidence>
<keyword evidence="4" id="KW-0418">Kinase</keyword>
<dbReference type="OrthoDB" id="5987198at2759"/>
<evidence type="ECO:0000313" key="4">
    <source>
        <dbReference type="EMBL" id="KAF7301090.1"/>
    </source>
</evidence>
<accession>A0A8H6SNK1</accession>
<dbReference type="Proteomes" id="UP000636479">
    <property type="component" value="Unassembled WGS sequence"/>
</dbReference>
<dbReference type="PROSITE" id="PS50011">
    <property type="entry name" value="PROTEIN_KINASE_DOM"/>
    <property type="match status" value="1"/>
</dbReference>
<dbReference type="PANTHER" id="PTHR24346:SF30">
    <property type="entry name" value="MATERNAL EMBRYONIC LEUCINE ZIPPER KINASE"/>
    <property type="match status" value="1"/>
</dbReference>
<dbReference type="SMART" id="SM00220">
    <property type="entry name" value="S_TKc"/>
    <property type="match status" value="1"/>
</dbReference>
<evidence type="ECO:0000259" key="3">
    <source>
        <dbReference type="PROSITE" id="PS50011"/>
    </source>
</evidence>